<evidence type="ECO:0000256" key="8">
    <source>
        <dbReference type="SAM" id="Phobius"/>
    </source>
</evidence>
<organism evidence="10 11">
    <name type="scientific">Cryobacterium breve</name>
    <dbReference type="NCBI Taxonomy" id="1259258"/>
    <lineage>
        <taxon>Bacteria</taxon>
        <taxon>Bacillati</taxon>
        <taxon>Actinomycetota</taxon>
        <taxon>Actinomycetes</taxon>
        <taxon>Micrococcales</taxon>
        <taxon>Microbacteriaceae</taxon>
        <taxon>Cryobacterium</taxon>
    </lineage>
</organism>
<proteinExistence type="predicted"/>
<dbReference type="EC" id="2.4.-.-" evidence="10"/>
<dbReference type="InterPro" id="IPR050297">
    <property type="entry name" value="LipidA_mod_glycosyltrf_83"/>
</dbReference>
<keyword evidence="4 10" id="KW-0808">Transferase</keyword>
<feature type="transmembrane region" description="Helical" evidence="8">
    <location>
        <begin position="21"/>
        <end position="41"/>
    </location>
</feature>
<dbReference type="RefSeq" id="WP_281535439.1">
    <property type="nucleotide sequence ID" value="NZ_CP075584.1"/>
</dbReference>
<dbReference type="PANTHER" id="PTHR33908:SF3">
    <property type="entry name" value="UNDECAPRENYL PHOSPHATE-ALPHA-4-AMINO-4-DEOXY-L-ARABINOSE ARABINOSYL TRANSFERASE"/>
    <property type="match status" value="1"/>
</dbReference>
<dbReference type="Proteomes" id="UP001212421">
    <property type="component" value="Chromosome"/>
</dbReference>
<protein>
    <submittedName>
        <fullName evidence="10">Glycosyltransferase family 39 protein</fullName>
        <ecNumber evidence="10">2.4.-.-</ecNumber>
    </submittedName>
</protein>
<name>A0ABY7NGZ4_9MICO</name>
<evidence type="ECO:0000256" key="1">
    <source>
        <dbReference type="ARBA" id="ARBA00004651"/>
    </source>
</evidence>
<keyword evidence="11" id="KW-1185">Reference proteome</keyword>
<keyword evidence="5 8" id="KW-0812">Transmembrane</keyword>
<dbReference type="Pfam" id="PF13231">
    <property type="entry name" value="PMT_2"/>
    <property type="match status" value="1"/>
</dbReference>
<keyword evidence="3 10" id="KW-0328">Glycosyltransferase</keyword>
<evidence type="ECO:0000313" key="11">
    <source>
        <dbReference type="Proteomes" id="UP001212421"/>
    </source>
</evidence>
<evidence type="ECO:0000256" key="3">
    <source>
        <dbReference type="ARBA" id="ARBA00022676"/>
    </source>
</evidence>
<evidence type="ECO:0000256" key="6">
    <source>
        <dbReference type="ARBA" id="ARBA00022989"/>
    </source>
</evidence>
<keyword evidence="6 8" id="KW-1133">Transmembrane helix</keyword>
<dbReference type="EMBL" id="CP075584">
    <property type="protein sequence ID" value="WBM80753.1"/>
    <property type="molecule type" value="Genomic_DNA"/>
</dbReference>
<dbReference type="PANTHER" id="PTHR33908">
    <property type="entry name" value="MANNOSYLTRANSFERASE YKCB-RELATED"/>
    <property type="match status" value="1"/>
</dbReference>
<dbReference type="GO" id="GO:0016757">
    <property type="term" value="F:glycosyltransferase activity"/>
    <property type="evidence" value="ECO:0007669"/>
    <property type="project" value="UniProtKB-KW"/>
</dbReference>
<reference evidence="10 11" key="1">
    <citation type="submission" date="2021-05" db="EMBL/GenBank/DDBJ databases">
        <authorList>
            <person name="Kumar R."/>
            <person name="Kumar A."/>
            <person name="Mukhia S."/>
        </authorList>
    </citation>
    <scope>NUCLEOTIDE SEQUENCE [LARGE SCALE GENOMIC DNA]</scope>
    <source>
        <strain evidence="10 11">ERMR7:08</strain>
    </source>
</reference>
<feature type="transmembrane region" description="Helical" evidence="8">
    <location>
        <begin position="61"/>
        <end position="83"/>
    </location>
</feature>
<feature type="domain" description="Glycosyltransferase RgtA/B/C/D-like" evidence="9">
    <location>
        <begin position="74"/>
        <end position="129"/>
    </location>
</feature>
<evidence type="ECO:0000256" key="7">
    <source>
        <dbReference type="ARBA" id="ARBA00023136"/>
    </source>
</evidence>
<keyword evidence="7 8" id="KW-0472">Membrane</keyword>
<evidence type="ECO:0000256" key="4">
    <source>
        <dbReference type="ARBA" id="ARBA00022679"/>
    </source>
</evidence>
<feature type="transmembrane region" description="Helical" evidence="8">
    <location>
        <begin position="95"/>
        <end position="128"/>
    </location>
</feature>
<evidence type="ECO:0000256" key="2">
    <source>
        <dbReference type="ARBA" id="ARBA00022475"/>
    </source>
</evidence>
<comment type="subcellular location">
    <subcellularLocation>
        <location evidence="1">Cell membrane</location>
        <topology evidence="1">Multi-pass membrane protein</topology>
    </subcellularLocation>
</comment>
<sequence>MNQSLRPQWRSRPTHRQLAPLYFGVLGLVISVAASWNPSYWGDEAASVMSAERSLPSLFRMLGTIDAVHGAYYLMLHFWIDLFGASEFSTRLPSAIAIGVATAGTFTLARMLTGARVAWIAAIVFAVLPG</sequence>
<evidence type="ECO:0000313" key="10">
    <source>
        <dbReference type="EMBL" id="WBM80753.1"/>
    </source>
</evidence>
<accession>A0ABY7NGZ4</accession>
<gene>
    <name evidence="10" type="ORF">KIV56_05165</name>
</gene>
<evidence type="ECO:0000259" key="9">
    <source>
        <dbReference type="Pfam" id="PF13231"/>
    </source>
</evidence>
<keyword evidence="2" id="KW-1003">Cell membrane</keyword>
<dbReference type="InterPro" id="IPR038731">
    <property type="entry name" value="RgtA/B/C-like"/>
</dbReference>
<evidence type="ECO:0000256" key="5">
    <source>
        <dbReference type="ARBA" id="ARBA00022692"/>
    </source>
</evidence>